<accession>A0A4R5CS59</accession>
<feature type="transmembrane region" description="Helical" evidence="1">
    <location>
        <begin position="6"/>
        <end position="25"/>
    </location>
</feature>
<keyword evidence="1" id="KW-0472">Membrane</keyword>
<keyword evidence="3" id="KW-1185">Reference proteome</keyword>
<dbReference type="OrthoDB" id="676025at2"/>
<dbReference type="RefSeq" id="WP_132067106.1">
    <property type="nucleotide sequence ID" value="NZ_SMFN01000019.1"/>
</dbReference>
<evidence type="ECO:0000313" key="2">
    <source>
        <dbReference type="EMBL" id="TDE01701.1"/>
    </source>
</evidence>
<protein>
    <submittedName>
        <fullName evidence="2">YtxH domain-containing protein</fullName>
    </submittedName>
</protein>
<evidence type="ECO:0000313" key="3">
    <source>
        <dbReference type="Proteomes" id="UP000294644"/>
    </source>
</evidence>
<proteinExistence type="predicted"/>
<evidence type="ECO:0000256" key="1">
    <source>
        <dbReference type="SAM" id="Phobius"/>
    </source>
</evidence>
<organism evidence="2 3">
    <name type="scientific">Flavobacterium sandaracinum</name>
    <dbReference type="NCBI Taxonomy" id="2541733"/>
    <lineage>
        <taxon>Bacteria</taxon>
        <taxon>Pseudomonadati</taxon>
        <taxon>Bacteroidota</taxon>
        <taxon>Flavobacteriia</taxon>
        <taxon>Flavobacteriales</taxon>
        <taxon>Flavobacteriaceae</taxon>
        <taxon>Flavobacterium</taxon>
    </lineage>
</organism>
<name>A0A4R5CS59_9FLAO</name>
<dbReference type="EMBL" id="SMFN01000019">
    <property type="protein sequence ID" value="TDE01701.1"/>
    <property type="molecule type" value="Genomic_DNA"/>
</dbReference>
<keyword evidence="1" id="KW-1133">Transmembrane helix</keyword>
<comment type="caution">
    <text evidence="2">The sequence shown here is derived from an EMBL/GenBank/DDBJ whole genome shotgun (WGS) entry which is preliminary data.</text>
</comment>
<reference evidence="2 3" key="1">
    <citation type="submission" date="2019-03" db="EMBL/GenBank/DDBJ databases">
        <title>Flavobacterium LB-D12 sp. nov., isolated from arctic soil.</title>
        <authorList>
            <person name="Chaudhary D.K."/>
        </authorList>
    </citation>
    <scope>NUCLEOTIDE SEQUENCE [LARGE SCALE GENOMIC DNA]</scope>
    <source>
        <strain evidence="2 3">LB-D12</strain>
    </source>
</reference>
<gene>
    <name evidence="2" type="ORF">E0F91_14165</name>
</gene>
<dbReference type="Proteomes" id="UP000294644">
    <property type="component" value="Unassembled WGS sequence"/>
</dbReference>
<keyword evidence="1" id="KW-0812">Transmembrane</keyword>
<dbReference type="AlphaFoldDB" id="A0A4R5CS59"/>
<sequence>MKDNNLAIAILGSVAVGTVLGILFAPARGCETRRVIGEKSTTIKNNLLNSSEKIVDVISQIISDLNYESQQFIGNTKGINKDTKTNLNNLKDINKATIFE</sequence>